<keyword evidence="1" id="KW-1133">Transmembrane helix</keyword>
<organism evidence="2 3">
    <name type="scientific">Ferroacidibacillus organovorans</name>
    <dbReference type="NCBI Taxonomy" id="1765683"/>
    <lineage>
        <taxon>Bacteria</taxon>
        <taxon>Bacillati</taxon>
        <taxon>Bacillota</taxon>
        <taxon>Bacilli</taxon>
        <taxon>Bacillales</taxon>
        <taxon>Alicyclobacillaceae</taxon>
        <taxon>Ferroacidibacillus</taxon>
    </lineage>
</organism>
<protein>
    <submittedName>
        <fullName evidence="2">Uncharacterized protein</fullName>
    </submittedName>
</protein>
<sequence length="61" mass="6957">MERNAKPWMFVSIAILLAELGRIAGSSLHLRAIEYTFDGLAIALCLAAFVRYFLNKYKKNH</sequence>
<comment type="caution">
    <text evidence="2">The sequence shown here is derived from an EMBL/GenBank/DDBJ whole genome shotgun (WGS) entry which is preliminary data.</text>
</comment>
<gene>
    <name evidence="2" type="ORF">ATW55_07450</name>
</gene>
<dbReference type="OrthoDB" id="9882977at2"/>
<dbReference type="RefSeq" id="WP_067712194.1">
    <property type="nucleotide sequence ID" value="NZ_LPVJ01000009.1"/>
</dbReference>
<dbReference type="Proteomes" id="UP000053557">
    <property type="component" value="Unassembled WGS sequence"/>
</dbReference>
<feature type="transmembrane region" description="Helical" evidence="1">
    <location>
        <begin position="35"/>
        <end position="54"/>
    </location>
</feature>
<keyword evidence="3" id="KW-1185">Reference proteome</keyword>
<evidence type="ECO:0000256" key="1">
    <source>
        <dbReference type="SAM" id="Phobius"/>
    </source>
</evidence>
<reference evidence="2 3" key="1">
    <citation type="submission" date="2015-12" db="EMBL/GenBank/DDBJ databases">
        <title>Draft genome sequence of Acidibacillus ferrooxidans ITV001, isolated from a chalcopyrite acid mine drainage site in Brazil.</title>
        <authorList>
            <person name="Dall'Agnol H."/>
            <person name="Nancucheo I."/>
            <person name="Johnson B."/>
            <person name="Oliveira R."/>
            <person name="Leite L."/>
            <person name="Pylro V."/>
            <person name="Nunes G.L."/>
            <person name="Tzotzos G."/>
            <person name="Fernandes G.R."/>
            <person name="Dutra J."/>
            <person name="Orellana S.C."/>
            <person name="Oliveira G."/>
        </authorList>
    </citation>
    <scope>NUCLEOTIDE SEQUENCE [LARGE SCALE GENOMIC DNA]</scope>
    <source>
        <strain evidence="3">ITV01</strain>
    </source>
</reference>
<evidence type="ECO:0000313" key="2">
    <source>
        <dbReference type="EMBL" id="KUO96657.1"/>
    </source>
</evidence>
<name>A0A101XSC4_9BACL</name>
<dbReference type="EMBL" id="LPVJ01000009">
    <property type="protein sequence ID" value="KUO96657.1"/>
    <property type="molecule type" value="Genomic_DNA"/>
</dbReference>
<dbReference type="AlphaFoldDB" id="A0A101XSC4"/>
<accession>A0A101XSC4</accession>
<keyword evidence="1" id="KW-0812">Transmembrane</keyword>
<proteinExistence type="predicted"/>
<evidence type="ECO:0000313" key="3">
    <source>
        <dbReference type="Proteomes" id="UP000053557"/>
    </source>
</evidence>
<keyword evidence="1" id="KW-0472">Membrane</keyword>